<accession>A0A918GPT2</accession>
<sequence>MGSVNLPGPYLTLVSLLVIGLLGLVLRWAFAGDRNRDYGMLREVAKVPSQRAAEVVSERLRLAGVRTTTVPSPDGESLSIMVFPADEHRAITTLLDDTP</sequence>
<evidence type="ECO:0000313" key="3">
    <source>
        <dbReference type="Proteomes" id="UP000660680"/>
    </source>
</evidence>
<keyword evidence="1" id="KW-0472">Membrane</keyword>
<dbReference type="EMBL" id="BMRB01000006">
    <property type="protein sequence ID" value="GGS53028.1"/>
    <property type="molecule type" value="Genomic_DNA"/>
</dbReference>
<name>A0A918GPT2_9PSEU</name>
<keyword evidence="3" id="KW-1185">Reference proteome</keyword>
<dbReference type="Proteomes" id="UP000660680">
    <property type="component" value="Unassembled WGS sequence"/>
</dbReference>
<keyword evidence="1" id="KW-0812">Transmembrane</keyword>
<gene>
    <name evidence="2" type="ORF">GCM10010171_55320</name>
</gene>
<protein>
    <submittedName>
        <fullName evidence="2">Uncharacterized protein</fullName>
    </submittedName>
</protein>
<evidence type="ECO:0000256" key="1">
    <source>
        <dbReference type="SAM" id="Phobius"/>
    </source>
</evidence>
<proteinExistence type="predicted"/>
<comment type="caution">
    <text evidence="2">The sequence shown here is derived from an EMBL/GenBank/DDBJ whole genome shotgun (WGS) entry which is preliminary data.</text>
</comment>
<feature type="transmembrane region" description="Helical" evidence="1">
    <location>
        <begin position="12"/>
        <end position="30"/>
    </location>
</feature>
<reference evidence="2" key="1">
    <citation type="journal article" date="2014" name="Int. J. Syst. Evol. Microbiol.">
        <title>Complete genome sequence of Corynebacterium casei LMG S-19264T (=DSM 44701T), isolated from a smear-ripened cheese.</title>
        <authorList>
            <consortium name="US DOE Joint Genome Institute (JGI-PGF)"/>
            <person name="Walter F."/>
            <person name="Albersmeier A."/>
            <person name="Kalinowski J."/>
            <person name="Ruckert C."/>
        </authorList>
    </citation>
    <scope>NUCLEOTIDE SEQUENCE</scope>
    <source>
        <strain evidence="2">JCM 3276</strain>
    </source>
</reference>
<keyword evidence="1" id="KW-1133">Transmembrane helix</keyword>
<evidence type="ECO:0000313" key="2">
    <source>
        <dbReference type="EMBL" id="GGS53028.1"/>
    </source>
</evidence>
<organism evidence="2 3">
    <name type="scientific">Actinokineospora fastidiosa</name>
    <dbReference type="NCBI Taxonomy" id="1816"/>
    <lineage>
        <taxon>Bacteria</taxon>
        <taxon>Bacillati</taxon>
        <taxon>Actinomycetota</taxon>
        <taxon>Actinomycetes</taxon>
        <taxon>Pseudonocardiales</taxon>
        <taxon>Pseudonocardiaceae</taxon>
        <taxon>Actinokineospora</taxon>
    </lineage>
</organism>
<reference evidence="2" key="2">
    <citation type="submission" date="2020-09" db="EMBL/GenBank/DDBJ databases">
        <authorList>
            <person name="Sun Q."/>
            <person name="Ohkuma M."/>
        </authorList>
    </citation>
    <scope>NUCLEOTIDE SEQUENCE</scope>
    <source>
        <strain evidence="2">JCM 3276</strain>
    </source>
</reference>
<dbReference type="AlphaFoldDB" id="A0A918GPT2"/>